<name>A0A1M7D144_XYLRU</name>
<sequence>MNDSKVIERIYGSILTISGNDEYSFNVLNVRWGFKSGDLYQKNMLLMMKNIRMLAKNTPILYGNGCYWMFDGKIYTPIREELIIEAFYMLVEHLEIIVAIRNKVFSDAYTKNIRFYNPMVQSRNLIAFENGVLDISPILRGNKPIFHEDFSPRFHVTYYHPYKYDESAKCTKWHNFLHEVLPDKNSRVILQMFLGLGLIDSSEVYLPYEGRDAARVELCLLLIGPGGNGKSVVYRTARGIYGSERISELNYEALTSGGDEGMRNRLMLRDKIFNWNSDEDCRAFGKKNSATFKKIVSGEPILERKIGGNVTSNDNLPYLVFHLNELPYPDDQSLGFIRRLQFISFDVTIPKERRNPHLAQDLITNYPGIFNWVVRGACELIRRKFVFPSSEGHKRQILLTQLKSNPTLAWVSAYDVRHESNARNENGAWLKTKDIIASIEAFCQDNYAEIPSKQKVGATLKSLGFIKQRKAEGSEYLVFGCNAERISRPFIIQNENLGEAYNEEKGTFIKNDD</sequence>
<organism evidence="4 5">
    <name type="scientific">Xylanibacter ruminicola</name>
    <name type="common">Prevotella ruminicola</name>
    <dbReference type="NCBI Taxonomy" id="839"/>
    <lineage>
        <taxon>Bacteria</taxon>
        <taxon>Pseudomonadati</taxon>
        <taxon>Bacteroidota</taxon>
        <taxon>Bacteroidia</taxon>
        <taxon>Bacteroidales</taxon>
        <taxon>Prevotellaceae</taxon>
        <taxon>Xylanibacter</taxon>
    </lineage>
</organism>
<reference evidence="4 5" key="1">
    <citation type="submission" date="2016-11" db="EMBL/GenBank/DDBJ databases">
        <authorList>
            <person name="Jaros S."/>
            <person name="Januszkiewicz K."/>
            <person name="Wedrychowicz H."/>
        </authorList>
    </citation>
    <scope>NUCLEOTIDE SEQUENCE [LARGE SCALE GENOMIC DNA]</scope>
    <source>
        <strain evidence="4 5">BPI-34</strain>
    </source>
</reference>
<dbReference type="GO" id="GO:0005524">
    <property type="term" value="F:ATP binding"/>
    <property type="evidence" value="ECO:0007669"/>
    <property type="project" value="UniProtKB-KW"/>
</dbReference>
<gene>
    <name evidence="4" type="ORF">SAMN04488494_0584</name>
</gene>
<dbReference type="Gene3D" id="3.40.50.300">
    <property type="entry name" value="P-loop containing nucleotide triphosphate hydrolases"/>
    <property type="match status" value="1"/>
</dbReference>
<dbReference type="InterPro" id="IPR045455">
    <property type="entry name" value="NrS-1_pol-like_helicase"/>
</dbReference>
<keyword evidence="2" id="KW-0067">ATP-binding</keyword>
<proteinExistence type="predicted"/>
<evidence type="ECO:0000256" key="1">
    <source>
        <dbReference type="ARBA" id="ARBA00022741"/>
    </source>
</evidence>
<keyword evidence="1" id="KW-0547">Nucleotide-binding</keyword>
<dbReference type="InterPro" id="IPR014015">
    <property type="entry name" value="Helicase_SF3_DNA-vir"/>
</dbReference>
<dbReference type="InterPro" id="IPR027417">
    <property type="entry name" value="P-loop_NTPase"/>
</dbReference>
<evidence type="ECO:0000313" key="4">
    <source>
        <dbReference type="EMBL" id="SHL72899.1"/>
    </source>
</evidence>
<dbReference type="Pfam" id="PF19263">
    <property type="entry name" value="DUF5906"/>
    <property type="match status" value="1"/>
</dbReference>
<dbReference type="InterPro" id="IPR014818">
    <property type="entry name" value="Phage/plasmid_primase_P4_C"/>
</dbReference>
<dbReference type="RefSeq" id="WP_073042623.1">
    <property type="nucleotide sequence ID" value="NZ_FRCJ01000001.1"/>
</dbReference>
<dbReference type="OrthoDB" id="9763644at2"/>
<protein>
    <submittedName>
        <fullName evidence="4">D5 N terminal like</fullName>
    </submittedName>
</protein>
<dbReference type="EMBL" id="FRCJ01000001">
    <property type="protein sequence ID" value="SHL72899.1"/>
    <property type="molecule type" value="Genomic_DNA"/>
</dbReference>
<evidence type="ECO:0000259" key="3">
    <source>
        <dbReference type="PROSITE" id="PS51206"/>
    </source>
</evidence>
<accession>A0A1M7D144</accession>
<evidence type="ECO:0000256" key="2">
    <source>
        <dbReference type="ARBA" id="ARBA00022840"/>
    </source>
</evidence>
<dbReference type="AlphaFoldDB" id="A0A1M7D144"/>
<dbReference type="PROSITE" id="PS51206">
    <property type="entry name" value="SF3_HELICASE_1"/>
    <property type="match status" value="1"/>
</dbReference>
<dbReference type="Pfam" id="PF08706">
    <property type="entry name" value="D5_N"/>
    <property type="match status" value="1"/>
</dbReference>
<dbReference type="SUPFAM" id="SSF52540">
    <property type="entry name" value="P-loop containing nucleoside triphosphate hydrolases"/>
    <property type="match status" value="1"/>
</dbReference>
<dbReference type="Proteomes" id="UP000184280">
    <property type="component" value="Unassembled WGS sequence"/>
</dbReference>
<dbReference type="SMART" id="SM00885">
    <property type="entry name" value="D5_N"/>
    <property type="match status" value="1"/>
</dbReference>
<evidence type="ECO:0000313" key="5">
    <source>
        <dbReference type="Proteomes" id="UP000184280"/>
    </source>
</evidence>
<feature type="domain" description="SF3 helicase" evidence="3">
    <location>
        <begin position="185"/>
        <end position="358"/>
    </location>
</feature>